<reference evidence="1" key="1">
    <citation type="submission" date="2020-12" db="EMBL/GenBank/DDBJ databases">
        <title>WGS assembly of Carya illinoinensis cv. Pawnee.</title>
        <authorList>
            <person name="Platts A."/>
            <person name="Shu S."/>
            <person name="Wright S."/>
            <person name="Barry K."/>
            <person name="Edger P."/>
            <person name="Pires J.C."/>
            <person name="Schmutz J."/>
        </authorList>
    </citation>
    <scope>NUCLEOTIDE SEQUENCE</scope>
    <source>
        <tissue evidence="1">Leaf</tissue>
    </source>
</reference>
<keyword evidence="2" id="KW-1185">Reference proteome</keyword>
<evidence type="ECO:0000313" key="1">
    <source>
        <dbReference type="EMBL" id="KAG6628790.1"/>
    </source>
</evidence>
<dbReference type="AlphaFoldDB" id="A0A8T1NIX2"/>
<organism evidence="1 2">
    <name type="scientific">Carya illinoinensis</name>
    <name type="common">Pecan</name>
    <dbReference type="NCBI Taxonomy" id="32201"/>
    <lineage>
        <taxon>Eukaryota</taxon>
        <taxon>Viridiplantae</taxon>
        <taxon>Streptophyta</taxon>
        <taxon>Embryophyta</taxon>
        <taxon>Tracheophyta</taxon>
        <taxon>Spermatophyta</taxon>
        <taxon>Magnoliopsida</taxon>
        <taxon>eudicotyledons</taxon>
        <taxon>Gunneridae</taxon>
        <taxon>Pentapetalae</taxon>
        <taxon>rosids</taxon>
        <taxon>fabids</taxon>
        <taxon>Fagales</taxon>
        <taxon>Juglandaceae</taxon>
        <taxon>Carya</taxon>
    </lineage>
</organism>
<accession>A0A8T1NIX2</accession>
<name>A0A8T1NIX2_CARIL</name>
<sequence length="94" mass="10693">MSYGSSTILGDLHFPSSNLLLHCSSSNLLLHCSSSASSTNTYSIILSPWVWSKLQYGDEARIRVMVALQMGQWGWPRKSYPFHSQIMGRWLLSW</sequence>
<protein>
    <submittedName>
        <fullName evidence="1">Uncharacterized protein</fullName>
    </submittedName>
</protein>
<evidence type="ECO:0000313" key="2">
    <source>
        <dbReference type="Proteomes" id="UP000811609"/>
    </source>
</evidence>
<comment type="caution">
    <text evidence="1">The sequence shown here is derived from an EMBL/GenBank/DDBJ whole genome shotgun (WGS) entry which is preliminary data.</text>
</comment>
<dbReference type="Proteomes" id="UP000811609">
    <property type="component" value="Chromosome 14"/>
</dbReference>
<dbReference type="EMBL" id="CM031822">
    <property type="protein sequence ID" value="KAG6628790.1"/>
    <property type="molecule type" value="Genomic_DNA"/>
</dbReference>
<gene>
    <name evidence="1" type="ORF">CIPAW_14G037200</name>
</gene>
<proteinExistence type="predicted"/>